<accession>A0ABV3JPW7</accession>
<dbReference type="RefSeq" id="WP_109280985.1">
    <property type="nucleotide sequence ID" value="NZ_JBFAUK010000001.1"/>
</dbReference>
<dbReference type="Pfam" id="PF12728">
    <property type="entry name" value="HTH_17"/>
    <property type="match status" value="1"/>
</dbReference>
<evidence type="ECO:0000313" key="3">
    <source>
        <dbReference type="Proteomes" id="UP001552594"/>
    </source>
</evidence>
<dbReference type="InterPro" id="IPR041657">
    <property type="entry name" value="HTH_17"/>
</dbReference>
<feature type="domain" description="Helix-turn-helix" evidence="1">
    <location>
        <begin position="12"/>
        <end position="59"/>
    </location>
</feature>
<dbReference type="EMBL" id="JBFAUK010000001">
    <property type="protein sequence ID" value="MEV5504904.1"/>
    <property type="molecule type" value="Genomic_DNA"/>
</dbReference>
<gene>
    <name evidence="2" type="ORF">AB0L16_00260</name>
</gene>
<keyword evidence="3" id="KW-1185">Reference proteome</keyword>
<dbReference type="InterPro" id="IPR010093">
    <property type="entry name" value="SinI_DNA-bd"/>
</dbReference>
<evidence type="ECO:0000313" key="2">
    <source>
        <dbReference type="EMBL" id="MEV5504904.1"/>
    </source>
</evidence>
<organism evidence="2 3">
    <name type="scientific">Streptomyces orinoci</name>
    <name type="common">Streptoverticillium orinoci</name>
    <dbReference type="NCBI Taxonomy" id="67339"/>
    <lineage>
        <taxon>Bacteria</taxon>
        <taxon>Bacillati</taxon>
        <taxon>Actinomycetota</taxon>
        <taxon>Actinomycetes</taxon>
        <taxon>Kitasatosporales</taxon>
        <taxon>Streptomycetaceae</taxon>
        <taxon>Streptomyces</taxon>
    </lineage>
</organism>
<evidence type="ECO:0000259" key="1">
    <source>
        <dbReference type="Pfam" id="PF12728"/>
    </source>
</evidence>
<name>A0ABV3JPW7_STRON</name>
<proteinExistence type="predicted"/>
<comment type="caution">
    <text evidence="2">The sequence shown here is derived from an EMBL/GenBank/DDBJ whole genome shotgun (WGS) entry which is preliminary data.</text>
</comment>
<reference evidence="2 3" key="1">
    <citation type="submission" date="2024-06" db="EMBL/GenBank/DDBJ databases">
        <title>The Natural Products Discovery Center: Release of the First 8490 Sequenced Strains for Exploring Actinobacteria Biosynthetic Diversity.</title>
        <authorList>
            <person name="Kalkreuter E."/>
            <person name="Kautsar S.A."/>
            <person name="Yang D."/>
            <person name="Bader C.D."/>
            <person name="Teijaro C.N."/>
            <person name="Fluegel L."/>
            <person name="Davis C.M."/>
            <person name="Simpson J.R."/>
            <person name="Lauterbach L."/>
            <person name="Steele A.D."/>
            <person name="Gui C."/>
            <person name="Meng S."/>
            <person name="Li G."/>
            <person name="Viehrig K."/>
            <person name="Ye F."/>
            <person name="Su P."/>
            <person name="Kiefer A.F."/>
            <person name="Nichols A."/>
            <person name="Cepeda A.J."/>
            <person name="Yan W."/>
            <person name="Fan B."/>
            <person name="Jiang Y."/>
            <person name="Adhikari A."/>
            <person name="Zheng C.-J."/>
            <person name="Schuster L."/>
            <person name="Cowan T.M."/>
            <person name="Smanski M.J."/>
            <person name="Chevrette M.G."/>
            <person name="De Carvalho L.P.S."/>
            <person name="Shen B."/>
        </authorList>
    </citation>
    <scope>NUCLEOTIDE SEQUENCE [LARGE SCALE GENOMIC DNA]</scope>
    <source>
        <strain evidence="2 3">NPDC052347</strain>
    </source>
</reference>
<dbReference type="Proteomes" id="UP001552594">
    <property type="component" value="Unassembled WGS sequence"/>
</dbReference>
<sequence>MSTALPTTHEALTVPEVMKALRYSRSRVYDLIRSGVLPSFKEGHLRRVPADALSAYLRAKLLEEIA</sequence>
<dbReference type="NCBIfam" id="TIGR01764">
    <property type="entry name" value="excise"/>
    <property type="match status" value="1"/>
</dbReference>
<protein>
    <submittedName>
        <fullName evidence="2">Helix-turn-helix domain-containing protein</fullName>
    </submittedName>
</protein>